<dbReference type="Gene3D" id="3.40.50.300">
    <property type="entry name" value="P-loop containing nucleotide triphosphate hydrolases"/>
    <property type="match status" value="2"/>
</dbReference>
<evidence type="ECO:0000313" key="4">
    <source>
        <dbReference type="EMBL" id="QDS88695.1"/>
    </source>
</evidence>
<keyword evidence="5" id="KW-1185">Reference proteome</keyword>
<evidence type="ECO:0000256" key="2">
    <source>
        <dbReference type="SAM" id="MobiDB-lite"/>
    </source>
</evidence>
<organism evidence="4 5">
    <name type="scientific">Rosistilla ulvae</name>
    <dbReference type="NCBI Taxonomy" id="1930277"/>
    <lineage>
        <taxon>Bacteria</taxon>
        <taxon>Pseudomonadati</taxon>
        <taxon>Planctomycetota</taxon>
        <taxon>Planctomycetia</taxon>
        <taxon>Pirellulales</taxon>
        <taxon>Pirellulaceae</taxon>
        <taxon>Rosistilla</taxon>
    </lineage>
</organism>
<dbReference type="InterPro" id="IPR027417">
    <property type="entry name" value="P-loop_NTPase"/>
</dbReference>
<sequence length="681" mass="77733">MRIHTLRLNNFGLFRGVTEFDLLPKVKYNKERPVILVGGKNGAGKTTILEAVRLCLYGPLLLGSRVSAREYEEYLRSRVHRNDDALVMNTTASVALEFEHSELGKSHRYTVERSWDIGTKKIKTHLLVQRDGDPIDDLDHAHADDFLRDLIPPGVSQLYFFDGEKIQELAESDDDDAALSDAIRSLLGLDLVERLSGDLQIYANRLQKLDNIDTLQKELDNVEKEIQDKQDRHLKSRIALDEAQSRVDDIAKQIAATEARIAKEGGAFADVRGKLESDRKRLRTAIEDAENQLRQLAEGLLPFSLAKSLCRDLTNQLKNEDRVQGWRSHRTLLQERIERLHIATRKELAGIDGLTDETRGVLADRITQMVGKLGEPPEGLPDVKLVHRLSSDLKESLFEGIRGATEYVPDRAKKVIGQLETDTRDLQKTEAALKKAPKEDQLRPLVERVNDLNREIGGADADLKRALAEYSSAEFSLKEERSRKAKLTDKKSEAEKQGEREQMVESVNAALEEYVRELTADKSRELAQCVRRRFQQLWRKGDIVRRIEIDPISFIVKLYDRHDRVVPKTQLSAGEKQMYAISMLWGLAEVSRRPLPMVIDTPLGRLDGEHRSHLVEHYFPEASHQVIILSTDTEIDETYFNDLKPHLSHVYHLSYEQSQGRTVVSEGYFWNHRNQELTNAS</sequence>
<dbReference type="PANTHER" id="PTHR32114">
    <property type="entry name" value="ABC TRANSPORTER ABCH.3"/>
    <property type="match status" value="1"/>
</dbReference>
<dbReference type="EMBL" id="CP036261">
    <property type="protein sequence ID" value="QDS88695.1"/>
    <property type="molecule type" value="Genomic_DNA"/>
</dbReference>
<reference evidence="4 5" key="1">
    <citation type="submission" date="2019-02" db="EMBL/GenBank/DDBJ databases">
        <title>Deep-cultivation of Planctomycetes and their phenomic and genomic characterization uncovers novel biology.</title>
        <authorList>
            <person name="Wiegand S."/>
            <person name="Jogler M."/>
            <person name="Boedeker C."/>
            <person name="Pinto D."/>
            <person name="Vollmers J."/>
            <person name="Rivas-Marin E."/>
            <person name="Kohn T."/>
            <person name="Peeters S.H."/>
            <person name="Heuer A."/>
            <person name="Rast P."/>
            <person name="Oberbeckmann S."/>
            <person name="Bunk B."/>
            <person name="Jeske O."/>
            <person name="Meyerdierks A."/>
            <person name="Storesund J.E."/>
            <person name="Kallscheuer N."/>
            <person name="Luecker S."/>
            <person name="Lage O.M."/>
            <person name="Pohl T."/>
            <person name="Merkel B.J."/>
            <person name="Hornburger P."/>
            <person name="Mueller R.-W."/>
            <person name="Bruemmer F."/>
            <person name="Labrenz M."/>
            <person name="Spormann A.M."/>
            <person name="Op den Camp H."/>
            <person name="Overmann J."/>
            <person name="Amann R."/>
            <person name="Jetten M.S.M."/>
            <person name="Mascher T."/>
            <person name="Medema M.H."/>
            <person name="Devos D.P."/>
            <person name="Kaster A.-K."/>
            <person name="Ovreas L."/>
            <person name="Rohde M."/>
            <person name="Galperin M.Y."/>
            <person name="Jogler C."/>
        </authorList>
    </citation>
    <scope>NUCLEOTIDE SEQUENCE [LARGE SCALE GENOMIC DNA]</scope>
    <source>
        <strain evidence="4 5">EC9</strain>
    </source>
</reference>
<evidence type="ECO:0000256" key="1">
    <source>
        <dbReference type="SAM" id="Coils"/>
    </source>
</evidence>
<dbReference type="Proteomes" id="UP000319557">
    <property type="component" value="Chromosome"/>
</dbReference>
<accession>A0A517M1E2</accession>
<dbReference type="SUPFAM" id="SSF52540">
    <property type="entry name" value="P-loop containing nucleoside triphosphate hydrolases"/>
    <property type="match status" value="1"/>
</dbReference>
<dbReference type="InterPro" id="IPR038729">
    <property type="entry name" value="Rad50/SbcC_AAA"/>
</dbReference>
<dbReference type="RefSeq" id="WP_145346084.1">
    <property type="nucleotide sequence ID" value="NZ_CP036261.1"/>
</dbReference>
<gene>
    <name evidence="4" type="ORF">EC9_28870</name>
</gene>
<dbReference type="Pfam" id="PF13476">
    <property type="entry name" value="AAA_23"/>
    <property type="match status" value="1"/>
</dbReference>
<dbReference type="OrthoDB" id="9795626at2"/>
<protein>
    <submittedName>
        <fullName evidence="4">Chromosome segregation protein</fullName>
    </submittedName>
</protein>
<dbReference type="AlphaFoldDB" id="A0A517M1E2"/>
<proteinExistence type="predicted"/>
<evidence type="ECO:0000259" key="3">
    <source>
        <dbReference type="Pfam" id="PF13476"/>
    </source>
</evidence>
<feature type="region of interest" description="Disordered" evidence="2">
    <location>
        <begin position="484"/>
        <end position="503"/>
    </location>
</feature>
<dbReference type="KEGG" id="ruv:EC9_28870"/>
<keyword evidence="1" id="KW-0175">Coiled coil</keyword>
<dbReference type="GO" id="GO:0006302">
    <property type="term" value="P:double-strand break repair"/>
    <property type="evidence" value="ECO:0007669"/>
    <property type="project" value="InterPro"/>
</dbReference>
<feature type="domain" description="Rad50/SbcC-type AAA" evidence="3">
    <location>
        <begin position="6"/>
        <end position="255"/>
    </location>
</feature>
<dbReference type="PANTHER" id="PTHR32114:SF2">
    <property type="entry name" value="ABC TRANSPORTER ABCH.3"/>
    <property type="match status" value="1"/>
</dbReference>
<feature type="coiled-coil region" evidence="1">
    <location>
        <begin position="205"/>
        <end position="299"/>
    </location>
</feature>
<dbReference type="NCBIfam" id="TIGR03185">
    <property type="entry name" value="DNA_S_dndD"/>
    <property type="match status" value="1"/>
</dbReference>
<dbReference type="GO" id="GO:0016887">
    <property type="term" value="F:ATP hydrolysis activity"/>
    <property type="evidence" value="ECO:0007669"/>
    <property type="project" value="InterPro"/>
</dbReference>
<dbReference type="REBASE" id="356377">
    <property type="entry name" value="M.PbaEC9DndDP"/>
</dbReference>
<name>A0A517M1E2_9BACT</name>
<dbReference type="InterPro" id="IPR017599">
    <property type="entry name" value="DNA_S_DndD"/>
</dbReference>
<evidence type="ECO:0000313" key="5">
    <source>
        <dbReference type="Proteomes" id="UP000319557"/>
    </source>
</evidence>